<evidence type="ECO:0000256" key="3">
    <source>
        <dbReference type="ARBA" id="ARBA00022527"/>
    </source>
</evidence>
<feature type="compositionally biased region" description="Polar residues" evidence="11">
    <location>
        <begin position="399"/>
        <end position="410"/>
    </location>
</feature>
<feature type="compositionally biased region" description="Polar residues" evidence="11">
    <location>
        <begin position="556"/>
        <end position="570"/>
    </location>
</feature>
<feature type="region of interest" description="Disordered" evidence="11">
    <location>
        <begin position="379"/>
        <end position="410"/>
    </location>
</feature>
<dbReference type="STRING" id="1522189.A0A316VZI4"/>
<dbReference type="GO" id="GO:0004713">
    <property type="term" value="F:protein tyrosine kinase activity"/>
    <property type="evidence" value="ECO:0007669"/>
    <property type="project" value="InterPro"/>
</dbReference>
<dbReference type="PANTHER" id="PTHR48012">
    <property type="entry name" value="STERILE20-LIKE KINASE, ISOFORM B-RELATED"/>
    <property type="match status" value="1"/>
</dbReference>
<dbReference type="SUPFAM" id="SSF56112">
    <property type="entry name" value="Protein kinase-like (PK-like)"/>
    <property type="match status" value="1"/>
</dbReference>
<feature type="compositionally biased region" description="Polar residues" evidence="11">
    <location>
        <begin position="1"/>
        <end position="21"/>
    </location>
</feature>
<feature type="compositionally biased region" description="Low complexity" evidence="11">
    <location>
        <begin position="798"/>
        <end position="812"/>
    </location>
</feature>
<dbReference type="Gene3D" id="1.10.510.10">
    <property type="entry name" value="Transferase(Phosphotransferase) domain 1"/>
    <property type="match status" value="1"/>
</dbReference>
<organism evidence="14 15">
    <name type="scientific">Ceraceosorus guamensis</name>
    <dbReference type="NCBI Taxonomy" id="1522189"/>
    <lineage>
        <taxon>Eukaryota</taxon>
        <taxon>Fungi</taxon>
        <taxon>Dikarya</taxon>
        <taxon>Basidiomycota</taxon>
        <taxon>Ustilaginomycotina</taxon>
        <taxon>Exobasidiomycetes</taxon>
        <taxon>Ceraceosorales</taxon>
        <taxon>Ceraceosoraceae</taxon>
        <taxon>Ceraceosorus</taxon>
    </lineage>
</organism>
<keyword evidence="15" id="KW-1185">Reference proteome</keyword>
<feature type="compositionally biased region" description="Basic and acidic residues" evidence="11">
    <location>
        <begin position="1202"/>
        <end position="1221"/>
    </location>
</feature>
<feature type="region of interest" description="Disordered" evidence="11">
    <location>
        <begin position="725"/>
        <end position="817"/>
    </location>
</feature>
<dbReference type="RefSeq" id="XP_025370237.1">
    <property type="nucleotide sequence ID" value="XM_025516085.1"/>
</dbReference>
<feature type="domain" description="CRIB" evidence="13">
    <location>
        <begin position="290"/>
        <end position="303"/>
    </location>
</feature>
<evidence type="ECO:0000259" key="13">
    <source>
        <dbReference type="PROSITE" id="PS50108"/>
    </source>
</evidence>
<reference evidence="14 15" key="1">
    <citation type="journal article" date="2018" name="Mol. Biol. Evol.">
        <title>Broad Genomic Sampling Reveals a Smut Pathogenic Ancestry of the Fungal Clade Ustilaginomycotina.</title>
        <authorList>
            <person name="Kijpornyongpan T."/>
            <person name="Mondo S.J."/>
            <person name="Barry K."/>
            <person name="Sandor L."/>
            <person name="Lee J."/>
            <person name="Lipzen A."/>
            <person name="Pangilinan J."/>
            <person name="LaButti K."/>
            <person name="Hainaut M."/>
            <person name="Henrissat B."/>
            <person name="Grigoriev I.V."/>
            <person name="Spatafora J.W."/>
            <person name="Aime M.C."/>
        </authorList>
    </citation>
    <scope>NUCLEOTIDE SEQUENCE [LARGE SCALE GENOMIC DNA]</scope>
    <source>
        <strain evidence="14 15">MCA 4658</strain>
    </source>
</reference>
<feature type="region of interest" description="Disordered" evidence="11">
    <location>
        <begin position="1"/>
        <end position="175"/>
    </location>
</feature>
<dbReference type="InterPro" id="IPR000095">
    <property type="entry name" value="CRIB_dom"/>
</dbReference>
<evidence type="ECO:0000256" key="7">
    <source>
        <dbReference type="ARBA" id="ARBA00022840"/>
    </source>
</evidence>
<dbReference type="GO" id="GO:0005524">
    <property type="term" value="F:ATP binding"/>
    <property type="evidence" value="ECO:0007669"/>
    <property type="project" value="UniProtKB-UniRule"/>
</dbReference>
<dbReference type="PROSITE" id="PS00107">
    <property type="entry name" value="PROTEIN_KINASE_ATP"/>
    <property type="match status" value="1"/>
</dbReference>
<dbReference type="GO" id="GO:0004674">
    <property type="term" value="F:protein serine/threonine kinase activity"/>
    <property type="evidence" value="ECO:0007669"/>
    <property type="project" value="UniProtKB-KW"/>
</dbReference>
<dbReference type="PANTHER" id="PTHR48012:SF10">
    <property type="entry name" value="FI20177P1"/>
    <property type="match status" value="1"/>
</dbReference>
<keyword evidence="3" id="KW-0723">Serine/threonine-protein kinase</keyword>
<keyword evidence="4" id="KW-0808">Transferase</keyword>
<evidence type="ECO:0000256" key="1">
    <source>
        <dbReference type="ARBA" id="ARBA00008874"/>
    </source>
</evidence>
<comment type="similarity">
    <text evidence="1">Belongs to the protein kinase superfamily. STE Ser/Thr protein kinase family. STE20 subfamily.</text>
</comment>
<dbReference type="InterPro" id="IPR020635">
    <property type="entry name" value="Tyr_kinase_cat_dom"/>
</dbReference>
<feature type="compositionally biased region" description="Polar residues" evidence="11">
    <location>
        <begin position="481"/>
        <end position="503"/>
    </location>
</feature>
<feature type="compositionally biased region" description="Low complexity" evidence="11">
    <location>
        <begin position="1094"/>
        <end position="1124"/>
    </location>
</feature>
<feature type="compositionally biased region" description="Polar residues" evidence="11">
    <location>
        <begin position="144"/>
        <end position="156"/>
    </location>
</feature>
<feature type="compositionally biased region" description="Low complexity" evidence="11">
    <location>
        <begin position="98"/>
        <end position="111"/>
    </location>
</feature>
<feature type="compositionally biased region" description="Basic residues" evidence="11">
    <location>
        <begin position="1125"/>
        <end position="1135"/>
    </location>
</feature>
<evidence type="ECO:0000256" key="10">
    <source>
        <dbReference type="PROSITE-ProRule" id="PRU10141"/>
    </source>
</evidence>
<evidence type="ECO:0000256" key="4">
    <source>
        <dbReference type="ARBA" id="ARBA00022679"/>
    </source>
</evidence>
<evidence type="ECO:0000259" key="12">
    <source>
        <dbReference type="PROSITE" id="PS50011"/>
    </source>
</evidence>
<evidence type="ECO:0000256" key="6">
    <source>
        <dbReference type="ARBA" id="ARBA00022777"/>
    </source>
</evidence>
<evidence type="ECO:0000256" key="2">
    <source>
        <dbReference type="ARBA" id="ARBA00012513"/>
    </source>
</evidence>
<keyword evidence="5 10" id="KW-0547">Nucleotide-binding</keyword>
<dbReference type="SMART" id="SM00285">
    <property type="entry name" value="PBD"/>
    <property type="match status" value="1"/>
</dbReference>
<feature type="compositionally biased region" description="Low complexity" evidence="11">
    <location>
        <begin position="857"/>
        <end position="870"/>
    </location>
</feature>
<dbReference type="InterPro" id="IPR017441">
    <property type="entry name" value="Protein_kinase_ATP_BS"/>
</dbReference>
<feature type="region of interest" description="Disordered" evidence="11">
    <location>
        <begin position="1033"/>
        <end position="1145"/>
    </location>
</feature>
<proteinExistence type="inferred from homology"/>
<dbReference type="GO" id="GO:0106310">
    <property type="term" value="F:protein serine kinase activity"/>
    <property type="evidence" value="ECO:0007669"/>
    <property type="project" value="RHEA"/>
</dbReference>
<keyword evidence="7 10" id="KW-0067">ATP-binding</keyword>
<feature type="binding site" evidence="10">
    <location>
        <position position="1313"/>
    </location>
    <ligand>
        <name>ATP</name>
        <dbReference type="ChEBI" id="CHEBI:30616"/>
    </ligand>
</feature>
<dbReference type="InterPro" id="IPR000719">
    <property type="entry name" value="Prot_kinase_dom"/>
</dbReference>
<feature type="region of interest" description="Disordered" evidence="11">
    <location>
        <begin position="1189"/>
        <end position="1228"/>
    </location>
</feature>
<feature type="region of interest" description="Disordered" evidence="11">
    <location>
        <begin position="426"/>
        <end position="519"/>
    </location>
</feature>
<comment type="catalytic activity">
    <reaction evidence="8">
        <text>L-threonyl-[protein] + ATP = O-phospho-L-threonyl-[protein] + ADP + H(+)</text>
        <dbReference type="Rhea" id="RHEA:46608"/>
        <dbReference type="Rhea" id="RHEA-COMP:11060"/>
        <dbReference type="Rhea" id="RHEA-COMP:11605"/>
        <dbReference type="ChEBI" id="CHEBI:15378"/>
        <dbReference type="ChEBI" id="CHEBI:30013"/>
        <dbReference type="ChEBI" id="CHEBI:30616"/>
        <dbReference type="ChEBI" id="CHEBI:61977"/>
        <dbReference type="ChEBI" id="CHEBI:456216"/>
        <dbReference type="EC" id="2.7.11.1"/>
    </reaction>
</comment>
<keyword evidence="6" id="KW-0418">Kinase</keyword>
<dbReference type="EMBL" id="KZ819373">
    <property type="protein sequence ID" value="PWN43077.1"/>
    <property type="molecule type" value="Genomic_DNA"/>
</dbReference>
<evidence type="ECO:0000256" key="9">
    <source>
        <dbReference type="ARBA" id="ARBA00048679"/>
    </source>
</evidence>
<name>A0A316VZI4_9BASI</name>
<dbReference type="Proteomes" id="UP000245783">
    <property type="component" value="Unassembled WGS sequence"/>
</dbReference>
<evidence type="ECO:0000256" key="8">
    <source>
        <dbReference type="ARBA" id="ARBA00047899"/>
    </source>
</evidence>
<feature type="compositionally biased region" description="Polar residues" evidence="11">
    <location>
        <begin position="32"/>
        <end position="62"/>
    </location>
</feature>
<dbReference type="InterPro" id="IPR050629">
    <property type="entry name" value="STE20/SPS1-PAK"/>
</dbReference>
<sequence length="1614" mass="171183">MYTGRYSATSVTSGRGESSASALFPSQRKAGSHSTRPQTASSIESRWTNGSGTHNRGYSPMSTDVDEDSSSASIRHAHRSQHANTLSPVDRRGSWDTSSRLSDEASSSRAANSPGLDPRRERELPPLPPPNDDNDDDPRDRNNASLYSSQDSTIISQDRFGNPTFQKRGKVAMRAAGQEAMKMGAGLRKLAGKAGAASVASAQRWRTHSRPDQPPSSMATPEKTTSRSGSGGGGGISSGLRRLNGLASKSAVDLTWSEQRNKARNRSAQKTIEVPEWDASLPLFRDDAGISLPTNVKHNVHVDVGPMGYTGLPASWADTLAQCGMDAEDVRADPKGAADLIRKHTAYYVQQEAQRGQAPETTRELLRSRLGDYEDLHSAISTPETEEWDQSFADRQGAGSRTSNNDVRQSMSTTYSSVLNRGWATSPSWDDAPSMPSSPNNRIESLRQPSPVLPEVGSDEDWGANLIGALPRGQDAKQRSRSGNSIKGSAQTTAPQRQISAANAPTRPLGGNALPVSPEDDIKNAQISTASKALTGKPRALRMSELASRRDASRPGTGQSSRPGTADTQRAASSAGHGIAASDAYAGSDSSHSQTSSWLHFSQNGGKALQVPQVAEAQPRSAPASAAARSIAPSISPALLAASGGRNGYQAHVAPLKGSNFTLRNLNATRSTPSLHQGSVASSPPPPLPVSAAAEGFYVPKSAGIRASGASRVSNGSSAHSEAVIGPALVERRQQSGQWSSARTRSRAGSLASSVEASHSDSHHSAEPSGPPQSLRERRGAGSRIHPPSARKRTSNGLVSSDDQQSPSPVSLRFTRPDGGAEALRLNAVETKSDLPSGSGWLVFPGQVPKSPHTPLSARSRQGSKSSTSSDTRKFPVEPAPVVNATRGSRRSSKADSADHPPVLPPKDSGAPSTPQRSPAFAPHDRSVAAEADLTNGLGERSTAQRSPITPPRSREPPPSSWGTTGSRPSGSAHVPKLSVNLRSGKLGGDASDRQSRGFLDDWLFRGLGDASSTSAAQNSASAEPAETRIRSLPPVSHDDTAAHIPSAFESGDEGSETGEGTLGRRASISSLPETEAGFDAMRSRAASPWGPPAADQEALDAAAATRPSSRTSRPGSRASQSSRSGRHGSRRYAGRRSEDAKRFPMSTHYASGVFEHEGFSLDAEGTSTFADLMRQRRSFDLDDMMPIQLASSDPVPPVPRLDADKDKYSRRSRMTSKDELSDSPANMTKVLPELEVEAEEKDVGVRASLSTSSPGPDMYAWLPVALRHLGPFLRGENTSTVFGELSKIGEGESGDVYSASPLRKGGGPVAIKVIRVEQSTAERDGMSRLGQLDKELALWKQSGHANVLGLHDVYYSADGVAPGIWVAQDLMSMSLADIIALRPAGIELSESSMSRIVLDVSGALDFLHSRNIVHRDVRSDNIHLDAEGIAKLADFTHAAQLAQSPSPLSKRTSVIGTAYWMAPEVVKAEPYDTCADIWSLGVVIYEMIEGDPPRVDFPALRAITLTAKLGLPPLTSPEKWSAALQQVLSWCTEMDPSKRPTAGALAPSDFLSKACHPAQLAALITTAQAVEADAAAEEELVTSDDADDTMDFIDAHLHDRTRDSWASQSTIQG</sequence>
<feature type="region of interest" description="Disordered" evidence="11">
    <location>
        <begin position="198"/>
        <end position="241"/>
    </location>
</feature>
<dbReference type="Gene3D" id="3.90.810.10">
    <property type="entry name" value="CRIB domain"/>
    <property type="match status" value="1"/>
</dbReference>
<dbReference type="Pfam" id="PF00069">
    <property type="entry name" value="Pkinase"/>
    <property type="match status" value="1"/>
</dbReference>
<gene>
    <name evidence="14" type="ORF">IE81DRAFT_346871</name>
</gene>
<dbReference type="PROSITE" id="PS50011">
    <property type="entry name" value="PROTEIN_KINASE_DOM"/>
    <property type="match status" value="1"/>
</dbReference>
<dbReference type="GO" id="GO:0005737">
    <property type="term" value="C:cytoplasm"/>
    <property type="evidence" value="ECO:0007669"/>
    <property type="project" value="TreeGrafter"/>
</dbReference>
<dbReference type="EC" id="2.7.11.1" evidence="2"/>
<accession>A0A316VZI4</accession>
<evidence type="ECO:0000313" key="14">
    <source>
        <dbReference type="EMBL" id="PWN43077.1"/>
    </source>
</evidence>
<dbReference type="InterPro" id="IPR036936">
    <property type="entry name" value="CRIB_dom_sf"/>
</dbReference>
<comment type="catalytic activity">
    <reaction evidence="9">
        <text>L-seryl-[protein] + ATP = O-phospho-L-seryl-[protein] + ADP + H(+)</text>
        <dbReference type="Rhea" id="RHEA:17989"/>
        <dbReference type="Rhea" id="RHEA-COMP:9863"/>
        <dbReference type="Rhea" id="RHEA-COMP:11604"/>
        <dbReference type="ChEBI" id="CHEBI:15378"/>
        <dbReference type="ChEBI" id="CHEBI:29999"/>
        <dbReference type="ChEBI" id="CHEBI:30616"/>
        <dbReference type="ChEBI" id="CHEBI:83421"/>
        <dbReference type="ChEBI" id="CHEBI:456216"/>
        <dbReference type="EC" id="2.7.11.1"/>
    </reaction>
</comment>
<dbReference type="InterPro" id="IPR011009">
    <property type="entry name" value="Kinase-like_dom_sf"/>
</dbReference>
<evidence type="ECO:0000256" key="11">
    <source>
        <dbReference type="SAM" id="MobiDB-lite"/>
    </source>
</evidence>
<dbReference type="Pfam" id="PF00786">
    <property type="entry name" value="PBD"/>
    <property type="match status" value="1"/>
</dbReference>
<evidence type="ECO:0000256" key="5">
    <source>
        <dbReference type="ARBA" id="ARBA00022741"/>
    </source>
</evidence>
<evidence type="ECO:0000313" key="15">
    <source>
        <dbReference type="Proteomes" id="UP000245783"/>
    </source>
</evidence>
<feature type="region of interest" description="Disordered" evidence="11">
    <location>
        <begin position="831"/>
        <end position="976"/>
    </location>
</feature>
<dbReference type="PROSITE" id="PS50108">
    <property type="entry name" value="CRIB"/>
    <property type="match status" value="1"/>
</dbReference>
<feature type="region of interest" description="Disordered" evidence="11">
    <location>
        <begin position="545"/>
        <end position="600"/>
    </location>
</feature>
<dbReference type="InParanoid" id="A0A316VZI4"/>
<feature type="compositionally biased region" description="Low complexity" evidence="11">
    <location>
        <begin position="571"/>
        <end position="593"/>
    </location>
</feature>
<dbReference type="OrthoDB" id="2553267at2759"/>
<protein>
    <recommendedName>
        <fullName evidence="2">non-specific serine/threonine protein kinase</fullName>
        <ecNumber evidence="2">2.7.11.1</ecNumber>
    </recommendedName>
</protein>
<dbReference type="SMART" id="SM00219">
    <property type="entry name" value="TyrKc"/>
    <property type="match status" value="1"/>
</dbReference>
<feature type="domain" description="Protein kinase" evidence="12">
    <location>
        <begin position="1283"/>
        <end position="1552"/>
    </location>
</feature>
<dbReference type="GeneID" id="37037955"/>